<protein>
    <submittedName>
        <fullName evidence="3">M23 family metallopeptidase</fullName>
        <ecNumber evidence="3">3.4.-.-</ecNumber>
    </submittedName>
</protein>
<dbReference type="InterPro" id="IPR016047">
    <property type="entry name" value="M23ase_b-sheet_dom"/>
</dbReference>
<evidence type="ECO:0000256" key="1">
    <source>
        <dbReference type="ARBA" id="ARBA00022729"/>
    </source>
</evidence>
<dbReference type="CDD" id="cd12797">
    <property type="entry name" value="M23_peptidase"/>
    <property type="match status" value="1"/>
</dbReference>
<keyword evidence="4" id="KW-1185">Reference proteome</keyword>
<dbReference type="InterPro" id="IPR050570">
    <property type="entry name" value="Cell_wall_metabolism_enzyme"/>
</dbReference>
<dbReference type="PANTHER" id="PTHR21666">
    <property type="entry name" value="PEPTIDASE-RELATED"/>
    <property type="match status" value="1"/>
</dbReference>
<feature type="domain" description="M23ase beta-sheet core" evidence="2">
    <location>
        <begin position="100"/>
        <end position="194"/>
    </location>
</feature>
<dbReference type="EMBL" id="JBBHJZ010000002">
    <property type="protein sequence ID" value="MEJ5977047.1"/>
    <property type="molecule type" value="Genomic_DNA"/>
</dbReference>
<name>A0ABU8RWB1_9SPHN</name>
<proteinExistence type="predicted"/>
<dbReference type="RefSeq" id="WP_339587000.1">
    <property type="nucleotide sequence ID" value="NZ_JBBHJZ010000002.1"/>
</dbReference>
<dbReference type="InterPro" id="IPR011055">
    <property type="entry name" value="Dup_hybrid_motif"/>
</dbReference>
<organism evidence="3 4">
    <name type="scientific">Novosphingobium anseongense</name>
    <dbReference type="NCBI Taxonomy" id="3133436"/>
    <lineage>
        <taxon>Bacteria</taxon>
        <taxon>Pseudomonadati</taxon>
        <taxon>Pseudomonadota</taxon>
        <taxon>Alphaproteobacteria</taxon>
        <taxon>Sphingomonadales</taxon>
        <taxon>Sphingomonadaceae</taxon>
        <taxon>Novosphingobium</taxon>
    </lineage>
</organism>
<dbReference type="Gene3D" id="2.70.70.10">
    <property type="entry name" value="Glucose Permease (Domain IIA)"/>
    <property type="match status" value="1"/>
</dbReference>
<keyword evidence="1" id="KW-0732">Signal</keyword>
<evidence type="ECO:0000313" key="4">
    <source>
        <dbReference type="Proteomes" id="UP001361239"/>
    </source>
</evidence>
<sequence>MAVCALPGVALAQSAEAPRPDAKGFGDSQFDRMMQGWQAEPSRVPQLAALLDAAPNKSLNSTVSALPVEGQTPAGLPLASFRQTSQFGLRLHPVLGLLRNHKGIDLAAPLGTPIRATADGTVSRAAWAGGYGLMVELSHGNRTETRYGHMSRLAVMPGEKVAKDSIIGYVGSTGRSTGPHLHYEVLIDGRAVDPLAFKP</sequence>
<dbReference type="EC" id="3.4.-.-" evidence="3"/>
<dbReference type="Proteomes" id="UP001361239">
    <property type="component" value="Unassembled WGS sequence"/>
</dbReference>
<comment type="caution">
    <text evidence="3">The sequence shown here is derived from an EMBL/GenBank/DDBJ whole genome shotgun (WGS) entry which is preliminary data.</text>
</comment>
<reference evidence="3 4" key="1">
    <citation type="submission" date="2024-03" db="EMBL/GenBank/DDBJ databases">
        <authorList>
            <person name="Jo J.-H."/>
        </authorList>
    </citation>
    <scope>NUCLEOTIDE SEQUENCE [LARGE SCALE GENOMIC DNA]</scope>
    <source>
        <strain evidence="3 4">PS1R-30</strain>
    </source>
</reference>
<evidence type="ECO:0000259" key="2">
    <source>
        <dbReference type="Pfam" id="PF01551"/>
    </source>
</evidence>
<dbReference type="SUPFAM" id="SSF51261">
    <property type="entry name" value="Duplicated hybrid motif"/>
    <property type="match status" value="1"/>
</dbReference>
<gene>
    <name evidence="3" type="ORF">WG901_10410</name>
</gene>
<keyword evidence="3" id="KW-0378">Hydrolase</keyword>
<accession>A0ABU8RWB1</accession>
<dbReference type="Pfam" id="PF01551">
    <property type="entry name" value="Peptidase_M23"/>
    <property type="match status" value="1"/>
</dbReference>
<evidence type="ECO:0000313" key="3">
    <source>
        <dbReference type="EMBL" id="MEJ5977047.1"/>
    </source>
</evidence>
<dbReference type="PANTHER" id="PTHR21666:SF289">
    <property type="entry name" value="L-ALA--D-GLU ENDOPEPTIDASE"/>
    <property type="match status" value="1"/>
</dbReference>
<dbReference type="GO" id="GO:0016787">
    <property type="term" value="F:hydrolase activity"/>
    <property type="evidence" value="ECO:0007669"/>
    <property type="project" value="UniProtKB-KW"/>
</dbReference>